<evidence type="ECO:0000313" key="1">
    <source>
        <dbReference type="EMBL" id="KAL1874377.1"/>
    </source>
</evidence>
<dbReference type="Proteomes" id="UP001586593">
    <property type="component" value="Unassembled WGS sequence"/>
</dbReference>
<reference evidence="1 2" key="1">
    <citation type="journal article" date="2024" name="Commun. Biol.">
        <title>Comparative genomic analysis of thermophilic fungi reveals convergent evolutionary adaptations and gene losses.</title>
        <authorList>
            <person name="Steindorff A.S."/>
            <person name="Aguilar-Pontes M.V."/>
            <person name="Robinson A.J."/>
            <person name="Andreopoulos B."/>
            <person name="LaButti K."/>
            <person name="Kuo A."/>
            <person name="Mondo S."/>
            <person name="Riley R."/>
            <person name="Otillar R."/>
            <person name="Haridas S."/>
            <person name="Lipzen A."/>
            <person name="Grimwood J."/>
            <person name="Schmutz J."/>
            <person name="Clum A."/>
            <person name="Reid I.D."/>
            <person name="Moisan M.C."/>
            <person name="Butler G."/>
            <person name="Nguyen T.T.M."/>
            <person name="Dewar K."/>
            <person name="Conant G."/>
            <person name="Drula E."/>
            <person name="Henrissat B."/>
            <person name="Hansel C."/>
            <person name="Singer S."/>
            <person name="Hutchinson M.I."/>
            <person name="de Vries R.P."/>
            <person name="Natvig D.O."/>
            <person name="Powell A.J."/>
            <person name="Tsang A."/>
            <person name="Grigoriev I.V."/>
        </authorList>
    </citation>
    <scope>NUCLEOTIDE SEQUENCE [LARGE SCALE GENOMIC DNA]</scope>
    <source>
        <strain evidence="1 2">ATCC 24622</strain>
    </source>
</reference>
<dbReference type="SUPFAM" id="SSF52047">
    <property type="entry name" value="RNI-like"/>
    <property type="match status" value="1"/>
</dbReference>
<organism evidence="1 2">
    <name type="scientific">Phialemonium thermophilum</name>
    <dbReference type="NCBI Taxonomy" id="223376"/>
    <lineage>
        <taxon>Eukaryota</taxon>
        <taxon>Fungi</taxon>
        <taxon>Dikarya</taxon>
        <taxon>Ascomycota</taxon>
        <taxon>Pezizomycotina</taxon>
        <taxon>Sordariomycetes</taxon>
        <taxon>Sordariomycetidae</taxon>
        <taxon>Cephalothecales</taxon>
        <taxon>Cephalothecaceae</taxon>
        <taxon>Phialemonium</taxon>
    </lineage>
</organism>
<evidence type="ECO:0008006" key="3">
    <source>
        <dbReference type="Google" id="ProtNLM"/>
    </source>
</evidence>
<gene>
    <name evidence="1" type="ORF">VTK73DRAFT_403</name>
</gene>
<dbReference type="Gene3D" id="3.80.10.10">
    <property type="entry name" value="Ribonuclease Inhibitor"/>
    <property type="match status" value="2"/>
</dbReference>
<keyword evidence="2" id="KW-1185">Reference proteome</keyword>
<protein>
    <recommendedName>
        <fullName evidence="3">F-box domain-containing protein</fullName>
    </recommendedName>
</protein>
<evidence type="ECO:0000313" key="2">
    <source>
        <dbReference type="Proteomes" id="UP001586593"/>
    </source>
</evidence>
<dbReference type="EMBL" id="JAZHXJ010000107">
    <property type="protein sequence ID" value="KAL1874377.1"/>
    <property type="molecule type" value="Genomic_DNA"/>
</dbReference>
<proteinExistence type="predicted"/>
<comment type="caution">
    <text evidence="1">The sequence shown here is derived from an EMBL/GenBank/DDBJ whole genome shotgun (WGS) entry which is preliminary data.</text>
</comment>
<accession>A0ABR3XFB9</accession>
<sequence length="567" mass="64486">MPVQTRHQAYVAVQSAIPPLPREIWWLVSKEFLRRRDFDSLFTSSLVCRSLASIALPLLYSIHDLSPVSTGDTVVVETRKWALLWRSIIVSSLGETMHPYCLWIKSLNLGNLHSLLEDLARYRFRVGNVEVDYEHLKKWFFNPPMQEFYATHENKKLMDIEKIVIRVAEKVTAFLKRAADMEDKTVMLSSLEGYHLPTTSLADMVSRLSQLRSLTVRDGSVLTAKVSKAIRANCPSFREVMCHYCLGTDVDEELAGFFGGLAPNTLESFTIMSANALGEKTFCALNSHSGSLKTLNLCLDRSSLAALHHLSDCVNLEWLTLEARQEIASFDWENQHREEFQRVVSWLKECRSLTNIGLDFLPSAPVILNQLLRVPEIRLTSMDIKFLQADEEFYSSLGYQTSLQSLVLRTNDELVDIPGPRHEQFIQSICKCSGLRKLDLMSDQLTLEDVYKIAESIPELEDFSLDSELVDDNFLLPLSRMRHLKSLNINAPSNVSFKGLLQFFHNLQHDGSVHHNGIRIYFMGQYGVKFTNSEEALLGDLAARLGGRIDITYEADPDELHESDFSD</sequence>
<dbReference type="InterPro" id="IPR032675">
    <property type="entry name" value="LRR_dom_sf"/>
</dbReference>
<name>A0ABR3XFB9_9PEZI</name>